<organism evidence="7 8">
    <name type="scientific">Rippkaea orientalis (strain PCC 8801 / RF-1)</name>
    <name type="common">Cyanothece sp. (strain PCC 8801)</name>
    <dbReference type="NCBI Taxonomy" id="41431"/>
    <lineage>
        <taxon>Bacteria</taxon>
        <taxon>Bacillati</taxon>
        <taxon>Cyanobacteriota</taxon>
        <taxon>Cyanophyceae</taxon>
        <taxon>Oscillatoriophycideae</taxon>
        <taxon>Chroococcales</taxon>
        <taxon>Aphanothecaceae</taxon>
        <taxon>Rippkaea</taxon>
        <taxon>Rippkaea orientalis</taxon>
    </lineage>
</organism>
<dbReference type="Pfam" id="PF03706">
    <property type="entry name" value="LPG_synthase_TM"/>
    <property type="match status" value="1"/>
</dbReference>
<dbReference type="RefSeq" id="WP_012595692.1">
    <property type="nucleotide sequence ID" value="NC_011726.1"/>
</dbReference>
<keyword evidence="3 6" id="KW-0812">Transmembrane</keyword>
<keyword evidence="2" id="KW-1003">Cell membrane</keyword>
<dbReference type="EMBL" id="CP001287">
    <property type="protein sequence ID" value="ACK66425.1"/>
    <property type="molecule type" value="Genomic_DNA"/>
</dbReference>
<evidence type="ECO:0000313" key="7">
    <source>
        <dbReference type="EMBL" id="ACK66425.1"/>
    </source>
</evidence>
<evidence type="ECO:0000256" key="4">
    <source>
        <dbReference type="ARBA" id="ARBA00022989"/>
    </source>
</evidence>
<reference evidence="8" key="1">
    <citation type="journal article" date="2011" name="MBio">
        <title>Novel metabolic attributes of the genus Cyanothece, comprising a group of unicellular nitrogen-fixing Cyanobacteria.</title>
        <authorList>
            <person name="Bandyopadhyay A."/>
            <person name="Elvitigala T."/>
            <person name="Welsh E."/>
            <person name="Stockel J."/>
            <person name="Liberton M."/>
            <person name="Min H."/>
            <person name="Sherman L.A."/>
            <person name="Pakrasi H.B."/>
        </authorList>
    </citation>
    <scope>NUCLEOTIDE SEQUENCE [LARGE SCALE GENOMIC DNA]</scope>
    <source>
        <strain evidence="8">PCC 8801</strain>
    </source>
</reference>
<proteinExistence type="predicted"/>
<name>B7K2N2_RIPO1</name>
<comment type="subcellular location">
    <subcellularLocation>
        <location evidence="1">Cell membrane</location>
        <topology evidence="1">Multi-pass membrane protein</topology>
    </subcellularLocation>
</comment>
<keyword evidence="5 6" id="KW-0472">Membrane</keyword>
<evidence type="ECO:0000313" key="8">
    <source>
        <dbReference type="Proteomes" id="UP000008204"/>
    </source>
</evidence>
<gene>
    <name evidence="7" type="ordered locus">PCC8801_2414</name>
</gene>
<dbReference type="GO" id="GO:0005886">
    <property type="term" value="C:plasma membrane"/>
    <property type="evidence" value="ECO:0007669"/>
    <property type="project" value="UniProtKB-SubCell"/>
</dbReference>
<evidence type="ECO:0000256" key="6">
    <source>
        <dbReference type="SAM" id="Phobius"/>
    </source>
</evidence>
<feature type="transmembrane region" description="Helical" evidence="6">
    <location>
        <begin position="153"/>
        <end position="179"/>
    </location>
</feature>
<dbReference type="KEGG" id="cyp:PCC8801_2414"/>
<dbReference type="STRING" id="41431.PCC8801_2414"/>
<protein>
    <submittedName>
        <fullName evidence="7">Uncharacterized protein</fullName>
    </submittedName>
</protein>
<evidence type="ECO:0000256" key="1">
    <source>
        <dbReference type="ARBA" id="ARBA00004651"/>
    </source>
</evidence>
<dbReference type="HOGENOM" id="CLU_051659_0_0_3"/>
<accession>B7K2N2</accession>
<feature type="transmembrane region" description="Helical" evidence="6">
    <location>
        <begin position="48"/>
        <end position="70"/>
    </location>
</feature>
<keyword evidence="4 6" id="KW-1133">Transmembrane helix</keyword>
<evidence type="ECO:0000256" key="2">
    <source>
        <dbReference type="ARBA" id="ARBA00022475"/>
    </source>
</evidence>
<dbReference type="AlphaFoldDB" id="B7K2N2"/>
<evidence type="ECO:0000256" key="3">
    <source>
        <dbReference type="ARBA" id="ARBA00022692"/>
    </source>
</evidence>
<dbReference type="eggNOG" id="COG0392">
    <property type="taxonomic scope" value="Bacteria"/>
</dbReference>
<keyword evidence="8" id="KW-1185">Reference proteome</keyword>
<dbReference type="Proteomes" id="UP000008204">
    <property type="component" value="Chromosome"/>
</dbReference>
<dbReference type="OrthoDB" id="2542372at2"/>
<feature type="transmembrane region" description="Helical" evidence="6">
    <location>
        <begin position="12"/>
        <end position="28"/>
    </location>
</feature>
<feature type="transmembrane region" description="Helical" evidence="6">
    <location>
        <begin position="237"/>
        <end position="257"/>
    </location>
</feature>
<feature type="transmembrane region" description="Helical" evidence="6">
    <location>
        <begin position="77"/>
        <end position="96"/>
    </location>
</feature>
<feature type="transmembrane region" description="Helical" evidence="6">
    <location>
        <begin position="199"/>
        <end position="225"/>
    </location>
</feature>
<feature type="transmembrane region" description="Helical" evidence="6">
    <location>
        <begin position="277"/>
        <end position="303"/>
    </location>
</feature>
<dbReference type="InterPro" id="IPR022791">
    <property type="entry name" value="L-PG_synthase/AglD"/>
</dbReference>
<sequence>MKPIISLIKPYLRWFIFATTLVFIVKIFKDNWQNITEVHLTINGWLWLILSLFMTLIAHIWSAWVWTWILQTFQQNFSHLWGIRVYLITNIAKYLPGNVGHFYGRVSAISQQGSSLSVASFIVLLEPLLMAASALLIALFSHLIGLIETASNPWLLTLQILSLVIVLLGLHPFILNQIILTSNKFNKTDKKASVSLEKYPSLLLLGEIGFILLRGLGFLGTWVAFMPITIYQIPQLLSAFSFAWLLGLIIPGAPGGIGVFEATMITLLKTSNFPLSILLSTIAIFRVISIIAELLGAGLGLLLKNRE</sequence>
<feature type="transmembrane region" description="Helical" evidence="6">
    <location>
        <begin position="116"/>
        <end position="141"/>
    </location>
</feature>
<evidence type="ECO:0000256" key="5">
    <source>
        <dbReference type="ARBA" id="ARBA00023136"/>
    </source>
</evidence>